<evidence type="ECO:0000256" key="1">
    <source>
        <dbReference type="SAM" id="MobiDB-lite"/>
    </source>
</evidence>
<dbReference type="EMBL" id="PYBW01000043">
    <property type="protein sequence ID" value="PYC79536.1"/>
    <property type="molecule type" value="Genomic_DNA"/>
</dbReference>
<feature type="region of interest" description="Disordered" evidence="1">
    <location>
        <begin position="1"/>
        <end position="79"/>
    </location>
</feature>
<proteinExistence type="predicted"/>
<organism evidence="2 3">
    <name type="scientific">Streptomyces tateyamensis</name>
    <dbReference type="NCBI Taxonomy" id="565073"/>
    <lineage>
        <taxon>Bacteria</taxon>
        <taxon>Bacillati</taxon>
        <taxon>Actinomycetota</taxon>
        <taxon>Actinomycetes</taxon>
        <taxon>Kitasatosporales</taxon>
        <taxon>Streptomycetaceae</taxon>
        <taxon>Streptomyces</taxon>
    </lineage>
</organism>
<reference evidence="2 3" key="1">
    <citation type="submission" date="2018-03" db="EMBL/GenBank/DDBJ databases">
        <title>Bioinformatic expansion and discovery of thiopeptide antibiotics.</title>
        <authorList>
            <person name="Schwalen C.J."/>
            <person name="Hudson G.A."/>
            <person name="Mitchell D.A."/>
        </authorList>
    </citation>
    <scope>NUCLEOTIDE SEQUENCE [LARGE SCALE GENOMIC DNA]</scope>
    <source>
        <strain evidence="2 3">ATCC 21389</strain>
    </source>
</reference>
<name>A0A2V4NTC3_9ACTN</name>
<dbReference type="AlphaFoldDB" id="A0A2V4NTC3"/>
<dbReference type="Proteomes" id="UP000248039">
    <property type="component" value="Unassembled WGS sequence"/>
</dbReference>
<comment type="caution">
    <text evidence="2">The sequence shown here is derived from an EMBL/GenBank/DDBJ whole genome shotgun (WGS) entry which is preliminary data.</text>
</comment>
<protein>
    <submittedName>
        <fullName evidence="2">Uncharacterized protein</fullName>
    </submittedName>
</protein>
<feature type="compositionally biased region" description="Low complexity" evidence="1">
    <location>
        <begin position="30"/>
        <end position="58"/>
    </location>
</feature>
<sequence length="79" mass="8079">MGRGSALSLPQEDSADGGGAVADLAPGPPRRQCQGRGRTSITVMPAAVAAVMPSSVSSWARQVPGRRRELPTRTPADPG</sequence>
<keyword evidence="3" id="KW-1185">Reference proteome</keyword>
<evidence type="ECO:0000313" key="2">
    <source>
        <dbReference type="EMBL" id="PYC79536.1"/>
    </source>
</evidence>
<gene>
    <name evidence="2" type="ORF">C7C46_14375</name>
</gene>
<evidence type="ECO:0000313" key="3">
    <source>
        <dbReference type="Proteomes" id="UP000248039"/>
    </source>
</evidence>
<accession>A0A2V4NTC3</accession>